<dbReference type="GeneID" id="41605331"/>
<dbReference type="GO" id="GO:0016301">
    <property type="term" value="F:kinase activity"/>
    <property type="evidence" value="ECO:0007669"/>
    <property type="project" value="InterPro"/>
</dbReference>
<dbReference type="Pfam" id="PF01326">
    <property type="entry name" value="PPDK_N"/>
    <property type="match status" value="1"/>
</dbReference>
<dbReference type="PANTHER" id="PTHR43615:SF1">
    <property type="entry name" value="PPDK_N DOMAIN-CONTAINING PROTEIN"/>
    <property type="match status" value="1"/>
</dbReference>
<protein>
    <recommendedName>
        <fullName evidence="3">Probable phosphoenolpyruvate synthase</fullName>
    </recommendedName>
</protein>
<dbReference type="Proteomes" id="UP000033092">
    <property type="component" value="Chromosome"/>
</dbReference>
<name>A0A0E3LAH1_9EURY</name>
<evidence type="ECO:0000313" key="7">
    <source>
        <dbReference type="Proteomes" id="UP000033092"/>
    </source>
</evidence>
<dbReference type="InterPro" id="IPR002192">
    <property type="entry name" value="PPDK_AMP/ATP-bd"/>
</dbReference>
<evidence type="ECO:0000256" key="3">
    <source>
        <dbReference type="ARBA" id="ARBA00071420"/>
    </source>
</evidence>
<dbReference type="InterPro" id="IPR051549">
    <property type="entry name" value="PEP_Utilizing_Enz"/>
</dbReference>
<dbReference type="InterPro" id="IPR013815">
    <property type="entry name" value="ATP_grasp_subdomain_1"/>
</dbReference>
<dbReference type="PATRIC" id="fig|1434119.4.peg.1674"/>
<dbReference type="GO" id="GO:0005524">
    <property type="term" value="F:ATP binding"/>
    <property type="evidence" value="ECO:0007669"/>
    <property type="project" value="UniProtKB-KW"/>
</dbReference>
<proteinExistence type="predicted"/>
<accession>A0A0E3LAH1</accession>
<evidence type="ECO:0000256" key="2">
    <source>
        <dbReference type="ARBA" id="ARBA00022840"/>
    </source>
</evidence>
<gene>
    <name evidence="6" type="ORF">MSSIH_1321</name>
</gene>
<dbReference type="EMBL" id="CP009507">
    <property type="protein sequence ID" value="AKB32011.1"/>
    <property type="molecule type" value="Genomic_DNA"/>
</dbReference>
<evidence type="ECO:0000313" key="6">
    <source>
        <dbReference type="EMBL" id="AKB32011.1"/>
    </source>
</evidence>
<dbReference type="InterPro" id="IPR036637">
    <property type="entry name" value="Phosphohistidine_dom_sf"/>
</dbReference>
<evidence type="ECO:0000259" key="5">
    <source>
        <dbReference type="Pfam" id="PF01326"/>
    </source>
</evidence>
<sequence>MSAYVMHFNEVDRRNLPEVGGKGANLGEMSKAGFPVSPGFCVTTSGYRDFIAESGEMDELLDLLARLKPNQTDEINRLGQRIRDHLLTVPIPRTIKSSIIDAWKMVGEEQAYAVRSSATAEDLPTASFAGQQETYLNVRGADQLLQAVRKCWISLFTDRAILYRMKNGFDHRSVYLSIVVQQMVFPDVSGLMFTADPVTGHRNIISIDASFGLGEALVSGIVSADSYQVLKGRIVKKQIAEKKKAIYPAAEGGTKIKELAPELQNKQALSDEKILELARLGQKIEKHYCPERGIEQLPERGPEMCPGRGIEQCLEQDIEWCLAGDKFYILQSRPITSLYPVPEIHDNKLHIFFSFAHLQMMMDAMKPMGISVFQGVFPLGKDTTAFPYSVIVEAGDRLFFDVTLLLYSKFLRRYFTWKITILDELMGNALAKIVASETFQQEAKANKGTTKQLFKLFKPMLPLYLKGIPIIISNLFFLDPSGIIERAQAPTEQTINKYRNNIMQVSGAERVKRVRESMENLLQELNDNMMYVPMPFIVLLVASRLTGRWLGEDLDVDTLSKSQPGNVTGEMGLMIGDLADTARGYPEVADYLERSEDSTFYQGLSKVEGGDAFGTELKRFMELYGMRCPGEIDISNIRWREAPTLLVPSIINHMKSNAPGEHRERFIQGQKEAQEYVHKLLERIRNTPAGRLKTGLMSRLLSIYRNSIGLREFPKYVIIRFFDIYRQAILAEARPLHERGILERDEDVFYLYLDELIALMENRFGENVSHLTDSRKRAHEQYQKMAPPRVMTSEGEVITGMRSDVEAPKGALIGTPVSTGVAEGYVKVVFKPEEAKLNKGDILVAPFTDPGWTPLFYSAQALVVEIGGMMTHGSVIAREYGIPAVVGIENVTKILKDGQYVRVDGTRGFVQVLERDI</sequence>
<keyword evidence="6" id="KW-0808">Transferase</keyword>
<dbReference type="PANTHER" id="PTHR43615">
    <property type="entry name" value="PHOSPHOENOLPYRUVATE SYNTHASE-RELATED"/>
    <property type="match status" value="1"/>
</dbReference>
<keyword evidence="6" id="KW-0670">Pyruvate</keyword>
<organism evidence="6 7">
    <name type="scientific">Methanosarcina siciliae HI350</name>
    <dbReference type="NCBI Taxonomy" id="1434119"/>
    <lineage>
        <taxon>Archaea</taxon>
        <taxon>Methanobacteriati</taxon>
        <taxon>Methanobacteriota</taxon>
        <taxon>Stenosarchaea group</taxon>
        <taxon>Methanomicrobia</taxon>
        <taxon>Methanosarcinales</taxon>
        <taxon>Methanosarcinaceae</taxon>
        <taxon>Methanosarcina</taxon>
    </lineage>
</organism>
<dbReference type="RefSeq" id="WP_148705125.1">
    <property type="nucleotide sequence ID" value="NZ_CP009507.1"/>
</dbReference>
<dbReference type="FunFam" id="3.30.1490.20:FF:000010">
    <property type="entry name" value="Phosphoenolpyruvate synthase"/>
    <property type="match status" value="1"/>
</dbReference>
<keyword evidence="1" id="KW-0547">Nucleotide-binding</keyword>
<dbReference type="Gene3D" id="3.50.30.10">
    <property type="entry name" value="Phosphohistidine domain"/>
    <property type="match status" value="1"/>
</dbReference>
<dbReference type="AlphaFoldDB" id="A0A0E3LAH1"/>
<dbReference type="SUPFAM" id="SSF56059">
    <property type="entry name" value="Glutathione synthetase ATP-binding domain-like"/>
    <property type="match status" value="1"/>
</dbReference>
<dbReference type="Gene3D" id="3.30.470.20">
    <property type="entry name" value="ATP-grasp fold, B domain"/>
    <property type="match status" value="1"/>
</dbReference>
<reference evidence="6 7" key="1">
    <citation type="submission" date="2014-07" db="EMBL/GenBank/DDBJ databases">
        <title>Methanogenic archaea and the global carbon cycle.</title>
        <authorList>
            <person name="Henriksen J.R."/>
            <person name="Luke J."/>
            <person name="Reinhart S."/>
            <person name="Benedict M.N."/>
            <person name="Youngblut N.D."/>
            <person name="Metcalf M.E."/>
            <person name="Whitaker R.J."/>
            <person name="Metcalf W.W."/>
        </authorList>
    </citation>
    <scope>NUCLEOTIDE SEQUENCE [LARGE SCALE GENOMIC DNA]</scope>
    <source>
        <strain evidence="6 7">HI350</strain>
    </source>
</reference>
<evidence type="ECO:0000256" key="1">
    <source>
        <dbReference type="ARBA" id="ARBA00022741"/>
    </source>
</evidence>
<dbReference type="SUPFAM" id="SSF52009">
    <property type="entry name" value="Phosphohistidine domain"/>
    <property type="match status" value="1"/>
</dbReference>
<dbReference type="KEGG" id="msz:MSSIH_1321"/>
<evidence type="ECO:0000259" key="4">
    <source>
        <dbReference type="Pfam" id="PF00391"/>
    </source>
</evidence>
<dbReference type="NCBIfam" id="NF004878">
    <property type="entry name" value="PRK06241.1-3"/>
    <property type="match status" value="1"/>
</dbReference>
<feature type="domain" description="PEP-utilising enzyme mobile" evidence="4">
    <location>
        <begin position="838"/>
        <end position="908"/>
    </location>
</feature>
<feature type="domain" description="Pyruvate phosphate dikinase AMP/ATP-binding" evidence="5">
    <location>
        <begin position="17"/>
        <end position="337"/>
    </location>
</feature>
<dbReference type="Gene3D" id="3.30.1490.20">
    <property type="entry name" value="ATP-grasp fold, A domain"/>
    <property type="match status" value="1"/>
</dbReference>
<keyword evidence="2" id="KW-0067">ATP-binding</keyword>
<dbReference type="HOGENOM" id="CLU_005950_0_0_2"/>
<dbReference type="Pfam" id="PF00391">
    <property type="entry name" value="PEP-utilizers"/>
    <property type="match status" value="1"/>
</dbReference>
<dbReference type="InterPro" id="IPR008279">
    <property type="entry name" value="PEP-util_enz_mobile_dom"/>
</dbReference>